<dbReference type="Proteomes" id="UP000077037">
    <property type="component" value="Unassembled WGS sequence"/>
</dbReference>
<evidence type="ECO:0008006" key="3">
    <source>
        <dbReference type="Google" id="ProtNLM"/>
    </source>
</evidence>
<dbReference type="InterPro" id="IPR016084">
    <property type="entry name" value="Haem_Oase-like_multi-hlx"/>
</dbReference>
<protein>
    <recommendedName>
        <fullName evidence="3">Iron-containing redox enzyme family protein</fullName>
    </recommendedName>
</protein>
<evidence type="ECO:0000313" key="2">
    <source>
        <dbReference type="Proteomes" id="UP000077037"/>
    </source>
</evidence>
<dbReference type="AlphaFoldDB" id="A0A157QNS6"/>
<proteinExistence type="predicted"/>
<sequence>MVALSALDLNMPRQQALAAMRASVSPDLWEENAQFVAALREQVRTHPISNHRALELLTSGAFSKDQMIRIHLEYRHAIVQIFTDALLAAQLEARQLEPRLAPAAKIAPRFLLALNVFDEFGFRPGLDGEGYYRGSPLAAHYPLFEQVLDNYGVTAKQRASYEPSVLAREVRRCLADSYATYIDVVALLAVGEQEVIWFSPALRDATALLGIDVSDGYYRVHGVSTDQNSEAADDDHEDDLWHVLTQALVPEDYDRVRRLCVTYSDLWDAFWMHQIVSAT</sequence>
<dbReference type="SUPFAM" id="SSF48613">
    <property type="entry name" value="Heme oxygenase-like"/>
    <property type="match status" value="1"/>
</dbReference>
<gene>
    <name evidence="1" type="ORF">SAMEA1982600_03786</name>
</gene>
<evidence type="ECO:0000313" key="1">
    <source>
        <dbReference type="EMBL" id="SAI47278.1"/>
    </source>
</evidence>
<organism evidence="1 2">
    <name type="scientific">Bordetella ansorpii</name>
    <dbReference type="NCBI Taxonomy" id="288768"/>
    <lineage>
        <taxon>Bacteria</taxon>
        <taxon>Pseudomonadati</taxon>
        <taxon>Pseudomonadota</taxon>
        <taxon>Betaproteobacteria</taxon>
        <taxon>Burkholderiales</taxon>
        <taxon>Alcaligenaceae</taxon>
        <taxon>Bordetella</taxon>
    </lineage>
</organism>
<dbReference type="Gene3D" id="1.20.910.10">
    <property type="entry name" value="Heme oxygenase-like"/>
    <property type="match status" value="1"/>
</dbReference>
<dbReference type="RefSeq" id="WP_066417088.1">
    <property type="nucleotide sequence ID" value="NZ_FKBS01000025.1"/>
</dbReference>
<name>A0A157QNS6_9BORD</name>
<dbReference type="OrthoDB" id="516940at2"/>
<accession>A0A157QNS6</accession>
<reference evidence="1 2" key="1">
    <citation type="submission" date="2016-03" db="EMBL/GenBank/DDBJ databases">
        <authorList>
            <consortium name="Pathogen Informatics"/>
        </authorList>
    </citation>
    <scope>NUCLEOTIDE SEQUENCE [LARGE SCALE GENOMIC DNA]</scope>
    <source>
        <strain evidence="1 2">NCTC13364</strain>
    </source>
</reference>
<dbReference type="EMBL" id="FKBS01000025">
    <property type="protein sequence ID" value="SAI47278.1"/>
    <property type="molecule type" value="Genomic_DNA"/>
</dbReference>